<dbReference type="RefSeq" id="WP_126126099.1">
    <property type="nucleotide sequence ID" value="NZ_CP034464.1"/>
</dbReference>
<dbReference type="GO" id="GO:0004523">
    <property type="term" value="F:RNA-DNA hybrid ribonuclease activity"/>
    <property type="evidence" value="ECO:0007669"/>
    <property type="project" value="InterPro"/>
</dbReference>
<dbReference type="CDD" id="cd09279">
    <property type="entry name" value="RNase_HI_like"/>
    <property type="match status" value="1"/>
</dbReference>
<dbReference type="PANTHER" id="PTHR46387:SF2">
    <property type="entry name" value="RIBONUCLEASE HI"/>
    <property type="match status" value="1"/>
</dbReference>
<protein>
    <submittedName>
        <fullName evidence="2">Ribonuclease HI family protein</fullName>
    </submittedName>
</protein>
<dbReference type="Gene3D" id="3.30.420.10">
    <property type="entry name" value="Ribonuclease H-like superfamily/Ribonuclease H"/>
    <property type="match status" value="1"/>
</dbReference>
<dbReference type="PANTHER" id="PTHR46387">
    <property type="entry name" value="POLYNUCLEOTIDYL TRANSFERASE, RIBONUCLEASE H-LIKE SUPERFAMILY PROTEIN"/>
    <property type="match status" value="1"/>
</dbReference>
<evidence type="ECO:0000313" key="3">
    <source>
        <dbReference type="Proteomes" id="UP000275663"/>
    </source>
</evidence>
<evidence type="ECO:0000259" key="1">
    <source>
        <dbReference type="PROSITE" id="PS50879"/>
    </source>
</evidence>
<dbReference type="AlphaFoldDB" id="A0A3S9HF20"/>
<dbReference type="InterPro" id="IPR002156">
    <property type="entry name" value="RNaseH_domain"/>
</dbReference>
<dbReference type="OrthoDB" id="8563755at2"/>
<dbReference type="InterPro" id="IPR036397">
    <property type="entry name" value="RNaseH_sf"/>
</dbReference>
<sequence>MQKPELELSEQYQLLLAMAFHAEKVAGRRLARQRGFSQELALLEILEEIAALAGLAGWSQLLAQRAAQRAMLGSKLAAVRQRKVAARRARQLQQQAPAHAWQAWFDGSAHPNPGRCGIGALLIAPDGRQFKISQDAAYGDSSDAEYRALIALLQRALPLQPELLMVYGDSQVVINDVQQEVDDGLAMHGAQVWPGRLQAYRREARALMRQLSEVRLCWVPRHKNAAADALSQAASRSITAGFIPATH</sequence>
<dbReference type="EMBL" id="CP034464">
    <property type="protein sequence ID" value="AZP10700.1"/>
    <property type="molecule type" value="Genomic_DNA"/>
</dbReference>
<name>A0A3S9HF20_9BURK</name>
<evidence type="ECO:0000313" key="2">
    <source>
        <dbReference type="EMBL" id="AZP10700.1"/>
    </source>
</evidence>
<dbReference type="PROSITE" id="PS50879">
    <property type="entry name" value="RNASE_H_1"/>
    <property type="match status" value="1"/>
</dbReference>
<dbReference type="KEGG" id="upv:EJN92_00825"/>
<organism evidence="2 3">
    <name type="scientific">Undibacterium parvum</name>
    <dbReference type="NCBI Taxonomy" id="401471"/>
    <lineage>
        <taxon>Bacteria</taxon>
        <taxon>Pseudomonadati</taxon>
        <taxon>Pseudomonadota</taxon>
        <taxon>Betaproteobacteria</taxon>
        <taxon>Burkholderiales</taxon>
        <taxon>Oxalobacteraceae</taxon>
        <taxon>Undibacterium</taxon>
    </lineage>
</organism>
<dbReference type="SUPFAM" id="SSF53098">
    <property type="entry name" value="Ribonuclease H-like"/>
    <property type="match status" value="1"/>
</dbReference>
<gene>
    <name evidence="2" type="ORF">EJN92_00825</name>
</gene>
<accession>A0A3S9HF20</accession>
<dbReference type="Proteomes" id="UP000275663">
    <property type="component" value="Chromosome"/>
</dbReference>
<proteinExistence type="predicted"/>
<dbReference type="InterPro" id="IPR012337">
    <property type="entry name" value="RNaseH-like_sf"/>
</dbReference>
<feature type="domain" description="RNase H type-1" evidence="1">
    <location>
        <begin position="97"/>
        <end position="243"/>
    </location>
</feature>
<reference evidence="2 3" key="1">
    <citation type="journal article" date="2011" name="Int. J. Syst. Evol. Microbiol.">
        <title>Description of Undibacterium oligocarboniphilum sp. nov., isolated from purified water, and Undibacterium pigrum strain CCUG 49012 as the type strain of Undibacterium parvum sp. nov., and emended descriptions of the genus Undibacterium and the species Undibacterium pigrum.</title>
        <authorList>
            <person name="Eder W."/>
            <person name="Wanner G."/>
            <person name="Ludwig W."/>
            <person name="Busse H.J."/>
            <person name="Ziemke-Kageler F."/>
            <person name="Lang E."/>
        </authorList>
    </citation>
    <scope>NUCLEOTIDE SEQUENCE [LARGE SCALE GENOMIC DNA]</scope>
    <source>
        <strain evidence="2 3">DSM 23061</strain>
    </source>
</reference>
<dbReference type="Pfam" id="PF13456">
    <property type="entry name" value="RVT_3"/>
    <property type="match status" value="1"/>
</dbReference>
<dbReference type="GO" id="GO:0003676">
    <property type="term" value="F:nucleic acid binding"/>
    <property type="evidence" value="ECO:0007669"/>
    <property type="project" value="InterPro"/>
</dbReference>
<keyword evidence="3" id="KW-1185">Reference proteome</keyword>